<dbReference type="Proteomes" id="UP001500151">
    <property type="component" value="Unassembled WGS sequence"/>
</dbReference>
<evidence type="ECO:0000259" key="4">
    <source>
        <dbReference type="PROSITE" id="PS50932"/>
    </source>
</evidence>
<evidence type="ECO:0000256" key="3">
    <source>
        <dbReference type="ARBA" id="ARBA00023163"/>
    </source>
</evidence>
<dbReference type="Gene3D" id="3.40.50.2300">
    <property type="match status" value="2"/>
</dbReference>
<comment type="caution">
    <text evidence="5">The sequence shown here is derived from an EMBL/GenBank/DDBJ whole genome shotgun (WGS) entry which is preliminary data.</text>
</comment>
<feature type="domain" description="HTH lacI-type" evidence="4">
    <location>
        <begin position="9"/>
        <end position="64"/>
    </location>
</feature>
<accession>A0ABP6DXT7</accession>
<keyword evidence="6" id="KW-1185">Reference proteome</keyword>
<dbReference type="InterPro" id="IPR046335">
    <property type="entry name" value="LacI/GalR-like_sensor"/>
</dbReference>
<organism evidence="5 6">
    <name type="scientific">Streptomyces vastus</name>
    <dbReference type="NCBI Taxonomy" id="285451"/>
    <lineage>
        <taxon>Bacteria</taxon>
        <taxon>Bacillati</taxon>
        <taxon>Actinomycetota</taxon>
        <taxon>Actinomycetes</taxon>
        <taxon>Kitasatosporales</taxon>
        <taxon>Streptomycetaceae</taxon>
        <taxon>Streptomyces</taxon>
    </lineage>
</organism>
<dbReference type="SUPFAM" id="SSF47413">
    <property type="entry name" value="lambda repressor-like DNA-binding domains"/>
    <property type="match status" value="1"/>
</dbReference>
<dbReference type="PANTHER" id="PTHR30146:SF153">
    <property type="entry name" value="LACTOSE OPERON REPRESSOR"/>
    <property type="match status" value="1"/>
</dbReference>
<gene>
    <name evidence="5" type="ORF">GCM10010307_66050</name>
</gene>
<dbReference type="SUPFAM" id="SSF53822">
    <property type="entry name" value="Periplasmic binding protein-like I"/>
    <property type="match status" value="1"/>
</dbReference>
<evidence type="ECO:0000256" key="1">
    <source>
        <dbReference type="ARBA" id="ARBA00023015"/>
    </source>
</evidence>
<dbReference type="PROSITE" id="PS00356">
    <property type="entry name" value="HTH_LACI_1"/>
    <property type="match status" value="1"/>
</dbReference>
<dbReference type="InterPro" id="IPR000843">
    <property type="entry name" value="HTH_LacI"/>
</dbReference>
<evidence type="ECO:0000313" key="6">
    <source>
        <dbReference type="Proteomes" id="UP001500151"/>
    </source>
</evidence>
<dbReference type="EMBL" id="BAAASJ010000104">
    <property type="protein sequence ID" value="GAA2654128.1"/>
    <property type="molecule type" value="Genomic_DNA"/>
</dbReference>
<dbReference type="Pfam" id="PF00356">
    <property type="entry name" value="LacI"/>
    <property type="match status" value="1"/>
</dbReference>
<keyword evidence="1" id="KW-0805">Transcription regulation</keyword>
<keyword evidence="3" id="KW-0804">Transcription</keyword>
<protein>
    <submittedName>
        <fullName evidence="5">LacI family DNA-binding transcriptional regulator</fullName>
    </submittedName>
</protein>
<sequence>MSDVARSPVTLRDVAAAAGVSVTTASRVLGGSTHAVSSATAERVHTAAADLRYTLNASARAMRRISESVALIADDLTTPSMAMVVAAMERQARKAGAFVTVSSTRATPDRQLRTVRLLRGLRPKALVLTSGRLLGNRLEEQLLRDLRAYEREGGRVVIVGAAEEEFDSIDLDNHGAGYCVGNYIAQSGHCNVVILGSEQGTANFSARVSGFVDGLTSMGVPASAIRTVSCTGDRRGGFEAARGLADQGTAAIDAVLAVNDAVAIGAMSAFRAAGVKVPHDVSVTGIDDIQLAVDVTPQLTTVALPLTDMGATAIRMALADRQEPTTLMVQGHLAVRDSTMPKSTRAPCP</sequence>
<dbReference type="CDD" id="cd01392">
    <property type="entry name" value="HTH_LacI"/>
    <property type="match status" value="1"/>
</dbReference>
<evidence type="ECO:0000256" key="2">
    <source>
        <dbReference type="ARBA" id="ARBA00023125"/>
    </source>
</evidence>
<reference evidence="6" key="1">
    <citation type="journal article" date="2019" name="Int. J. Syst. Evol. Microbiol.">
        <title>The Global Catalogue of Microorganisms (GCM) 10K type strain sequencing project: providing services to taxonomists for standard genome sequencing and annotation.</title>
        <authorList>
            <consortium name="The Broad Institute Genomics Platform"/>
            <consortium name="The Broad Institute Genome Sequencing Center for Infectious Disease"/>
            <person name="Wu L."/>
            <person name="Ma J."/>
        </authorList>
    </citation>
    <scope>NUCLEOTIDE SEQUENCE [LARGE SCALE GENOMIC DNA]</scope>
    <source>
        <strain evidence="6">JCM 4524</strain>
    </source>
</reference>
<dbReference type="PANTHER" id="PTHR30146">
    <property type="entry name" value="LACI-RELATED TRANSCRIPTIONAL REPRESSOR"/>
    <property type="match status" value="1"/>
</dbReference>
<keyword evidence="2 5" id="KW-0238">DNA-binding</keyword>
<dbReference type="Gene3D" id="1.10.260.40">
    <property type="entry name" value="lambda repressor-like DNA-binding domains"/>
    <property type="match status" value="1"/>
</dbReference>
<proteinExistence type="predicted"/>
<dbReference type="CDD" id="cd06267">
    <property type="entry name" value="PBP1_LacI_sugar_binding-like"/>
    <property type="match status" value="1"/>
</dbReference>
<dbReference type="Pfam" id="PF13377">
    <property type="entry name" value="Peripla_BP_3"/>
    <property type="match status" value="1"/>
</dbReference>
<dbReference type="PROSITE" id="PS50932">
    <property type="entry name" value="HTH_LACI_2"/>
    <property type="match status" value="1"/>
</dbReference>
<name>A0ABP6DXT7_9ACTN</name>
<dbReference type="GO" id="GO:0003677">
    <property type="term" value="F:DNA binding"/>
    <property type="evidence" value="ECO:0007669"/>
    <property type="project" value="UniProtKB-KW"/>
</dbReference>
<dbReference type="InterPro" id="IPR028082">
    <property type="entry name" value="Peripla_BP_I"/>
</dbReference>
<dbReference type="SMART" id="SM00354">
    <property type="entry name" value="HTH_LACI"/>
    <property type="match status" value="1"/>
</dbReference>
<evidence type="ECO:0000313" key="5">
    <source>
        <dbReference type="EMBL" id="GAA2654128.1"/>
    </source>
</evidence>
<dbReference type="InterPro" id="IPR010982">
    <property type="entry name" value="Lambda_DNA-bd_dom_sf"/>
</dbReference>